<dbReference type="InterPro" id="IPR052712">
    <property type="entry name" value="Acid_resist_chaperone_HdeD"/>
</dbReference>
<dbReference type="GO" id="GO:0005886">
    <property type="term" value="C:plasma membrane"/>
    <property type="evidence" value="ECO:0007669"/>
    <property type="project" value="TreeGrafter"/>
</dbReference>
<organism evidence="2 3">
    <name type="scientific">Novipirellula aureliae</name>
    <dbReference type="NCBI Taxonomy" id="2527966"/>
    <lineage>
        <taxon>Bacteria</taxon>
        <taxon>Pseudomonadati</taxon>
        <taxon>Planctomycetota</taxon>
        <taxon>Planctomycetia</taxon>
        <taxon>Pirellulales</taxon>
        <taxon>Pirellulaceae</taxon>
        <taxon>Novipirellula</taxon>
    </lineage>
</organism>
<dbReference type="Proteomes" id="UP000315471">
    <property type="component" value="Unassembled WGS sequence"/>
</dbReference>
<evidence type="ECO:0000313" key="3">
    <source>
        <dbReference type="Proteomes" id="UP000315471"/>
    </source>
</evidence>
<dbReference type="Pfam" id="PF03729">
    <property type="entry name" value="DUF308"/>
    <property type="match status" value="1"/>
</dbReference>
<protein>
    <submittedName>
        <fullName evidence="2">Acid-resistance membrane protein</fullName>
    </submittedName>
</protein>
<keyword evidence="1" id="KW-1133">Transmembrane helix</keyword>
<dbReference type="PANTHER" id="PTHR34989:SF1">
    <property type="entry name" value="PROTEIN HDED"/>
    <property type="match status" value="1"/>
</dbReference>
<name>A0A5C6E6F8_9BACT</name>
<evidence type="ECO:0000313" key="2">
    <source>
        <dbReference type="EMBL" id="TWU44184.1"/>
    </source>
</evidence>
<dbReference type="PANTHER" id="PTHR34989">
    <property type="entry name" value="PROTEIN HDED"/>
    <property type="match status" value="1"/>
</dbReference>
<feature type="transmembrane region" description="Helical" evidence="1">
    <location>
        <begin position="54"/>
        <end position="77"/>
    </location>
</feature>
<accession>A0A5C6E6F8</accession>
<keyword evidence="1" id="KW-0472">Membrane</keyword>
<reference evidence="2 3" key="1">
    <citation type="submission" date="2019-02" db="EMBL/GenBank/DDBJ databases">
        <title>Deep-cultivation of Planctomycetes and their phenomic and genomic characterization uncovers novel biology.</title>
        <authorList>
            <person name="Wiegand S."/>
            <person name="Jogler M."/>
            <person name="Boedeker C."/>
            <person name="Pinto D."/>
            <person name="Vollmers J."/>
            <person name="Rivas-Marin E."/>
            <person name="Kohn T."/>
            <person name="Peeters S.H."/>
            <person name="Heuer A."/>
            <person name="Rast P."/>
            <person name="Oberbeckmann S."/>
            <person name="Bunk B."/>
            <person name="Jeske O."/>
            <person name="Meyerdierks A."/>
            <person name="Storesund J.E."/>
            <person name="Kallscheuer N."/>
            <person name="Luecker S."/>
            <person name="Lage O.M."/>
            <person name="Pohl T."/>
            <person name="Merkel B.J."/>
            <person name="Hornburger P."/>
            <person name="Mueller R.-W."/>
            <person name="Bruemmer F."/>
            <person name="Labrenz M."/>
            <person name="Spormann A.M."/>
            <person name="Op Den Camp H."/>
            <person name="Overmann J."/>
            <person name="Amann R."/>
            <person name="Jetten M.S.M."/>
            <person name="Mascher T."/>
            <person name="Medema M.H."/>
            <person name="Devos D.P."/>
            <person name="Kaster A.-K."/>
            <person name="Ovreas L."/>
            <person name="Rohde M."/>
            <person name="Galperin M.Y."/>
            <person name="Jogler C."/>
        </authorList>
    </citation>
    <scope>NUCLEOTIDE SEQUENCE [LARGE SCALE GENOMIC DNA]</scope>
    <source>
        <strain evidence="2 3">Q31b</strain>
    </source>
</reference>
<dbReference type="RefSeq" id="WP_146599190.1">
    <property type="nucleotide sequence ID" value="NZ_SJPY01000002.1"/>
</dbReference>
<keyword evidence="1" id="KW-0812">Transmembrane</keyword>
<evidence type="ECO:0000256" key="1">
    <source>
        <dbReference type="SAM" id="Phobius"/>
    </source>
</evidence>
<feature type="transmembrane region" description="Helical" evidence="1">
    <location>
        <begin position="138"/>
        <end position="156"/>
    </location>
</feature>
<feature type="transmembrane region" description="Helical" evidence="1">
    <location>
        <begin position="108"/>
        <end position="132"/>
    </location>
</feature>
<keyword evidence="3" id="KW-1185">Reference proteome</keyword>
<feature type="transmembrane region" description="Helical" evidence="1">
    <location>
        <begin position="168"/>
        <end position="191"/>
    </location>
</feature>
<dbReference type="EMBL" id="SJPY01000002">
    <property type="protein sequence ID" value="TWU44184.1"/>
    <property type="molecule type" value="Genomic_DNA"/>
</dbReference>
<feature type="transmembrane region" description="Helical" evidence="1">
    <location>
        <begin position="27"/>
        <end position="47"/>
    </location>
</feature>
<feature type="transmembrane region" description="Helical" evidence="1">
    <location>
        <begin position="83"/>
        <end position="101"/>
    </location>
</feature>
<proteinExistence type="predicted"/>
<dbReference type="AlphaFoldDB" id="A0A5C6E6F8"/>
<sequence>MTTELTNSQAEIVEVRKHELAHLAREWWCFLLTGIFLVIGGIASIAFPWFTSIGVVMFLGVILVISGIATVITAFWVGKWGAFMMQILIGLLYMVAGFVITDAPIASLALMTLMLAGFLVIGGGFRIVTALVEKYPQWGWSLFNGVVTLMLGLIIFRSFRQLPEEPSGVLWIIGLMIGIELLFNGLNWIMLSLAIKKLPNLADTQA</sequence>
<dbReference type="OrthoDB" id="9815400at2"/>
<gene>
    <name evidence="2" type="ORF">Q31b_17200</name>
</gene>
<dbReference type="InterPro" id="IPR005325">
    <property type="entry name" value="DUF308_memb"/>
</dbReference>
<comment type="caution">
    <text evidence="2">The sequence shown here is derived from an EMBL/GenBank/DDBJ whole genome shotgun (WGS) entry which is preliminary data.</text>
</comment>